<gene>
    <name evidence="1" type="ORF">FMOSSE_LOCUS1206</name>
</gene>
<dbReference type="InterPro" id="IPR011043">
    <property type="entry name" value="Gal_Oxase/kelch_b-propeller"/>
</dbReference>
<dbReference type="SUPFAM" id="SSF50965">
    <property type="entry name" value="Galactose oxidase, central domain"/>
    <property type="match status" value="1"/>
</dbReference>
<name>A0A9N8V8D1_FUNMO</name>
<dbReference type="Proteomes" id="UP000789375">
    <property type="component" value="Unassembled WGS sequence"/>
</dbReference>
<sequence length="320" mass="35437">MEDETQIDKLEKNCSYYDNRLKIYYGDGVKNMILCVWTNGNSDINKFIKDTMYHAKVGEEGFAKVHFATWIDGQSEFRKQDDGSWKKSDPKPMKVALKNASAPFTLDSLPIVDITSKVQIAKHQRVTSTVCDPNKDTIFLFGVTIDIDESAASLVYAFNISVPQLTNTNIRGTQPKRRKASSVVCDGNARMFIFGGTNSEDQLTWSLGSSKNIPPPMELATANLLSNGKIVYLGGYSNVQFNNMSKFTTGTQPSGRAWHSAVLTQDGRIIVYGGVPVSPDEQLSVLVTTEKSLDGVFPRLDLPLVLHLMLGIQLLLLENT</sequence>
<comment type="caution">
    <text evidence="1">The sequence shown here is derived from an EMBL/GenBank/DDBJ whole genome shotgun (WGS) entry which is preliminary data.</text>
</comment>
<accession>A0A9N8V8D1</accession>
<protein>
    <submittedName>
        <fullName evidence="1">6100_t:CDS:1</fullName>
    </submittedName>
</protein>
<organism evidence="1 2">
    <name type="scientific">Funneliformis mosseae</name>
    <name type="common">Endomycorrhizal fungus</name>
    <name type="synonym">Glomus mosseae</name>
    <dbReference type="NCBI Taxonomy" id="27381"/>
    <lineage>
        <taxon>Eukaryota</taxon>
        <taxon>Fungi</taxon>
        <taxon>Fungi incertae sedis</taxon>
        <taxon>Mucoromycota</taxon>
        <taxon>Glomeromycotina</taxon>
        <taxon>Glomeromycetes</taxon>
        <taxon>Glomerales</taxon>
        <taxon>Glomeraceae</taxon>
        <taxon>Funneliformis</taxon>
    </lineage>
</organism>
<evidence type="ECO:0000313" key="2">
    <source>
        <dbReference type="Proteomes" id="UP000789375"/>
    </source>
</evidence>
<dbReference type="EMBL" id="CAJVPP010000136">
    <property type="protein sequence ID" value="CAG8446410.1"/>
    <property type="molecule type" value="Genomic_DNA"/>
</dbReference>
<reference evidence="1" key="1">
    <citation type="submission" date="2021-06" db="EMBL/GenBank/DDBJ databases">
        <authorList>
            <person name="Kallberg Y."/>
            <person name="Tangrot J."/>
            <person name="Rosling A."/>
        </authorList>
    </citation>
    <scope>NUCLEOTIDE SEQUENCE</scope>
    <source>
        <strain evidence="1">87-6 pot B 2015</strain>
    </source>
</reference>
<dbReference type="Gene3D" id="2.120.10.80">
    <property type="entry name" value="Kelch-type beta propeller"/>
    <property type="match status" value="1"/>
</dbReference>
<dbReference type="InterPro" id="IPR015915">
    <property type="entry name" value="Kelch-typ_b-propeller"/>
</dbReference>
<proteinExistence type="predicted"/>
<keyword evidence="2" id="KW-1185">Reference proteome</keyword>
<evidence type="ECO:0000313" key="1">
    <source>
        <dbReference type="EMBL" id="CAG8446410.1"/>
    </source>
</evidence>
<dbReference type="AlphaFoldDB" id="A0A9N8V8D1"/>